<proteinExistence type="predicted"/>
<dbReference type="EMBL" id="SIMR01000001">
    <property type="protein sequence ID" value="TBC15616.1"/>
    <property type="molecule type" value="Genomic_DNA"/>
</dbReference>
<sequence length="90" mass="10665">MKYRKIRQTEHASRLLAFLFGAAGKLAQPISIDQVDYLDLTELRRRLEPSGLWSQVHRTVRTMPDHARFFVDRTDGRVLDWRFDARRHDG</sequence>
<dbReference type="RefSeq" id="WP_130774523.1">
    <property type="nucleotide sequence ID" value="NZ_SIMR01000001.1"/>
</dbReference>
<accession>A0AB38I4B2</accession>
<organism evidence="1 2">
    <name type="scientific">Rhizobium ruizarguesonis</name>
    <dbReference type="NCBI Taxonomy" id="2081791"/>
    <lineage>
        <taxon>Bacteria</taxon>
        <taxon>Pseudomonadati</taxon>
        <taxon>Pseudomonadota</taxon>
        <taxon>Alphaproteobacteria</taxon>
        <taxon>Hyphomicrobiales</taxon>
        <taxon>Rhizobiaceae</taxon>
        <taxon>Rhizobium/Agrobacterium group</taxon>
        <taxon>Rhizobium</taxon>
    </lineage>
</organism>
<comment type="caution">
    <text evidence="1">The sequence shown here is derived from an EMBL/GenBank/DDBJ whole genome shotgun (WGS) entry which is preliminary data.</text>
</comment>
<protein>
    <submittedName>
        <fullName evidence="1">Uncharacterized protein</fullName>
    </submittedName>
</protein>
<name>A0AB38I4B2_9HYPH</name>
<evidence type="ECO:0000313" key="2">
    <source>
        <dbReference type="Proteomes" id="UP000294215"/>
    </source>
</evidence>
<dbReference type="AlphaFoldDB" id="A0AB38I4B2"/>
<dbReference type="Proteomes" id="UP000294215">
    <property type="component" value="Unassembled WGS sequence"/>
</dbReference>
<reference evidence="1 2" key="1">
    <citation type="submission" date="2019-02" db="EMBL/GenBank/DDBJ databases">
        <title>The genomic architecture of introgression among sibling species of bacteria.</title>
        <authorList>
            <person name="Cavassim M.I.A."/>
            <person name="Moeskjaer S."/>
            <person name="Moslemi C."/>
            <person name="Fields B."/>
            <person name="Bachmann A."/>
            <person name="Vilhjalmsson B."/>
            <person name="Schierup M.H."/>
            <person name="Young J.P.W."/>
            <person name="Andersen S.U."/>
        </authorList>
    </citation>
    <scope>NUCLEOTIDE SEQUENCE [LARGE SCALE GENOMIC DNA]</scope>
    <source>
        <strain evidence="1 2">SM92</strain>
    </source>
</reference>
<evidence type="ECO:0000313" key="1">
    <source>
        <dbReference type="EMBL" id="TBC15616.1"/>
    </source>
</evidence>
<gene>
    <name evidence="1" type="ORF">ELH40_12100</name>
</gene>